<evidence type="ECO:0000313" key="3">
    <source>
        <dbReference type="Proteomes" id="UP000824321"/>
    </source>
</evidence>
<dbReference type="PANTHER" id="PTHR43441:SF2">
    <property type="entry name" value="FAMILY ACETYLTRANSFERASE, PUTATIVE (AFU_ORTHOLOGUE AFUA_7G00850)-RELATED"/>
    <property type="match status" value="1"/>
</dbReference>
<dbReference type="PROSITE" id="PS51186">
    <property type="entry name" value="GNAT"/>
    <property type="match status" value="1"/>
</dbReference>
<dbReference type="Gene3D" id="3.40.630.30">
    <property type="match status" value="1"/>
</dbReference>
<proteinExistence type="predicted"/>
<dbReference type="InterPro" id="IPR000182">
    <property type="entry name" value="GNAT_dom"/>
</dbReference>
<dbReference type="Proteomes" id="UP000824321">
    <property type="component" value="Chromosome"/>
</dbReference>
<dbReference type="SUPFAM" id="SSF55729">
    <property type="entry name" value="Acyl-CoA N-acyltransferases (Nat)"/>
    <property type="match status" value="1"/>
</dbReference>
<accession>A0ABX9A5C6</accession>
<dbReference type="InterPro" id="IPR016181">
    <property type="entry name" value="Acyl_CoA_acyltransferase"/>
</dbReference>
<keyword evidence="3" id="KW-1185">Reference proteome</keyword>
<name>A0ABX9A5C6_9SPHN</name>
<organism evidence="2 3">
    <name type="scientific">Qipengyuania gelatinilytica</name>
    <dbReference type="NCBI Taxonomy" id="2867231"/>
    <lineage>
        <taxon>Bacteria</taxon>
        <taxon>Pseudomonadati</taxon>
        <taxon>Pseudomonadota</taxon>
        <taxon>Alphaproteobacteria</taxon>
        <taxon>Sphingomonadales</taxon>
        <taxon>Erythrobacteraceae</taxon>
        <taxon>Qipengyuania</taxon>
    </lineage>
</organism>
<evidence type="ECO:0000259" key="1">
    <source>
        <dbReference type="PROSITE" id="PS51186"/>
    </source>
</evidence>
<dbReference type="EMBL" id="CP081294">
    <property type="protein sequence ID" value="QZD96470.1"/>
    <property type="molecule type" value="Genomic_DNA"/>
</dbReference>
<feature type="domain" description="N-acetyltransferase" evidence="1">
    <location>
        <begin position="12"/>
        <end position="166"/>
    </location>
</feature>
<gene>
    <name evidence="2" type="ORF">K3136_02740</name>
</gene>
<protein>
    <submittedName>
        <fullName evidence="2">GNAT family N-acetyltransferase</fullName>
    </submittedName>
</protein>
<evidence type="ECO:0000313" key="2">
    <source>
        <dbReference type="EMBL" id="QZD96470.1"/>
    </source>
</evidence>
<sequence>MRRVPELSTERFILRPLQESDCAALLPTLSDADQCRFLTRPEFTSHEELWGWLADPTWNGRTWIAEDGEGQVAARFVSVPAHEEGVEEIGYITCAHRQREGVARECTEALVRHLFETDGLRKLTAEVDAENTASVRLLGALGFTREAYFREHETTHIGLRDVMMYGLLAKDFLAPSEPVRFGRRP</sequence>
<reference evidence="2 3" key="1">
    <citation type="submission" date="2021-08" db="EMBL/GenBank/DDBJ databases">
        <title>Comparative Genomics Analysis of the Genus Qipengyuania Reveals Extensive Genetic Diversity and Metabolic Versatility, Including the Description of Fifteen Novel Species.</title>
        <authorList>
            <person name="Liu Y."/>
        </authorList>
    </citation>
    <scope>NUCLEOTIDE SEQUENCE [LARGE SCALE GENOMIC DNA]</scope>
    <source>
        <strain evidence="2 3">1NDH1</strain>
    </source>
</reference>
<dbReference type="PANTHER" id="PTHR43441">
    <property type="entry name" value="RIBOSOMAL-PROTEIN-SERINE ACETYLTRANSFERASE"/>
    <property type="match status" value="1"/>
</dbReference>
<dbReference type="InterPro" id="IPR051908">
    <property type="entry name" value="Ribosomal_N-acetyltransferase"/>
</dbReference>
<dbReference type="Pfam" id="PF13302">
    <property type="entry name" value="Acetyltransf_3"/>
    <property type="match status" value="1"/>
</dbReference>